<dbReference type="AlphaFoldDB" id="A0A8H5C0H2"/>
<reference evidence="2 3" key="1">
    <citation type="journal article" date="2020" name="ISME J.">
        <title>Uncovering the hidden diversity of litter-decomposition mechanisms in mushroom-forming fungi.</title>
        <authorList>
            <person name="Floudas D."/>
            <person name="Bentzer J."/>
            <person name="Ahren D."/>
            <person name="Johansson T."/>
            <person name="Persson P."/>
            <person name="Tunlid A."/>
        </authorList>
    </citation>
    <scope>NUCLEOTIDE SEQUENCE [LARGE SCALE GENOMIC DNA]</scope>
    <source>
        <strain evidence="2 3">CBS 291.85</strain>
    </source>
</reference>
<feature type="region of interest" description="Disordered" evidence="1">
    <location>
        <begin position="422"/>
        <end position="453"/>
    </location>
</feature>
<dbReference type="Proteomes" id="UP000559256">
    <property type="component" value="Unassembled WGS sequence"/>
</dbReference>
<accession>A0A8H5C0H2</accession>
<evidence type="ECO:0000256" key="1">
    <source>
        <dbReference type="SAM" id="MobiDB-lite"/>
    </source>
</evidence>
<gene>
    <name evidence="2" type="ORF">D9758_017196</name>
</gene>
<feature type="compositionally biased region" description="Basic and acidic residues" evidence="1">
    <location>
        <begin position="358"/>
        <end position="376"/>
    </location>
</feature>
<sequence length="502" mass="53722">MPFFGTDFPSLPRYSLQVPPHRQPYTRPTLPFPDYSHSSKPSYPQAPGGGAPGVDANAVVIAPSPDGNAINASFSPLNVTVPNAHAHANQPNNNTTTPTIPPSSWSHLTAYSGPAKFLPLLAGTTSRVEAMEVSCVEPGYWDVWVGEGTGISTSSNGGPGSWGTVNSFISSFQNGGSVQGRGLDLPSLRSLSFVFDQLEEGMSEDLMEVLGTLAERCDGLEELRVRWVRGNGISEATLLSLVVHLYRVKPINIDLTKQEGFGEYIYDLDDDDFPEVANTPHLLIPTPDEHHRHLRQHGLVWKFVASTVAPEATTPTESTSTSSVNGSAPPADSADVDAPRRKDKRKGKAEERESESESEPRKNKAKEHDPEDRDKSLLQPQPECGHQWTISSTDPADWEYDATWTLSGRLGLLGPAAGVLSSPGASGSRGAGAGSVGGGSGTGSGGRGWGLRGPGDIVTKIKLEEWRRAQSTNAQTRATYQALTERMNRMSGTLDGDVMSNG</sequence>
<feature type="region of interest" description="Disordered" evidence="1">
    <location>
        <begin position="312"/>
        <end position="393"/>
    </location>
</feature>
<feature type="compositionally biased region" description="Low complexity" evidence="1">
    <location>
        <begin position="312"/>
        <end position="333"/>
    </location>
</feature>
<name>A0A8H5C0H2_9AGAR</name>
<keyword evidence="3" id="KW-1185">Reference proteome</keyword>
<protein>
    <submittedName>
        <fullName evidence="2">Uncharacterized protein</fullName>
    </submittedName>
</protein>
<comment type="caution">
    <text evidence="2">The sequence shown here is derived from an EMBL/GenBank/DDBJ whole genome shotgun (WGS) entry which is preliminary data.</text>
</comment>
<proteinExistence type="predicted"/>
<evidence type="ECO:0000313" key="3">
    <source>
        <dbReference type="Proteomes" id="UP000559256"/>
    </source>
</evidence>
<feature type="region of interest" description="Disordered" evidence="1">
    <location>
        <begin position="1"/>
        <end position="51"/>
    </location>
</feature>
<evidence type="ECO:0000313" key="2">
    <source>
        <dbReference type="EMBL" id="KAF5331747.1"/>
    </source>
</evidence>
<organism evidence="2 3">
    <name type="scientific">Tetrapyrgos nigripes</name>
    <dbReference type="NCBI Taxonomy" id="182062"/>
    <lineage>
        <taxon>Eukaryota</taxon>
        <taxon>Fungi</taxon>
        <taxon>Dikarya</taxon>
        <taxon>Basidiomycota</taxon>
        <taxon>Agaricomycotina</taxon>
        <taxon>Agaricomycetes</taxon>
        <taxon>Agaricomycetidae</taxon>
        <taxon>Agaricales</taxon>
        <taxon>Marasmiineae</taxon>
        <taxon>Marasmiaceae</taxon>
        <taxon>Tetrapyrgos</taxon>
    </lineage>
</organism>
<feature type="compositionally biased region" description="Gly residues" evidence="1">
    <location>
        <begin position="427"/>
        <end position="453"/>
    </location>
</feature>
<dbReference type="EMBL" id="JAACJM010000321">
    <property type="protein sequence ID" value="KAF5331747.1"/>
    <property type="molecule type" value="Genomic_DNA"/>
</dbReference>